<name>A0ABW2VN55_9ACTN</name>
<evidence type="ECO:0000313" key="3">
    <source>
        <dbReference type="Proteomes" id="UP001596957"/>
    </source>
</evidence>
<keyword evidence="3" id="KW-1185">Reference proteome</keyword>
<comment type="caution">
    <text evidence="2">The sequence shown here is derived from an EMBL/GenBank/DDBJ whole genome shotgun (WGS) entry which is preliminary data.</text>
</comment>
<proteinExistence type="predicted"/>
<protein>
    <submittedName>
        <fullName evidence="2">Uncharacterized protein</fullName>
    </submittedName>
</protein>
<sequence length="186" mass="20838">MNPHDMAKRPGAHMVAEEFGVEGPWALSDDHPPRDRVPPSARLPSPLAFAEIPRRKTPMSTVIYTRHLVEHRYGRPLEDLQRHSAHGGSGDPVLPIVLRRLDGLASTNAHARAARRNLDAAWQRCRSGEHALDDLVLRYAAEVVDLERREQSEAEAVWDLLDVRLLLDQPAARRPSTVRRTGPRAG</sequence>
<dbReference type="RefSeq" id="WP_381251353.1">
    <property type="nucleotide sequence ID" value="NZ_JBHTBI010000006.1"/>
</dbReference>
<evidence type="ECO:0000313" key="2">
    <source>
        <dbReference type="EMBL" id="MFD0285878.1"/>
    </source>
</evidence>
<gene>
    <name evidence="2" type="ORF">ACFQZP_30165</name>
</gene>
<organism evidence="2 3">
    <name type="scientific">Streptomyces lutosisoli</name>
    <dbReference type="NCBI Taxonomy" id="2665721"/>
    <lineage>
        <taxon>Bacteria</taxon>
        <taxon>Bacillati</taxon>
        <taxon>Actinomycetota</taxon>
        <taxon>Actinomycetes</taxon>
        <taxon>Kitasatosporales</taxon>
        <taxon>Streptomycetaceae</taxon>
        <taxon>Streptomyces</taxon>
    </lineage>
</organism>
<feature type="compositionally biased region" description="Basic and acidic residues" evidence="1">
    <location>
        <begin position="28"/>
        <end position="37"/>
    </location>
</feature>
<dbReference type="EMBL" id="JBHTEC010000001">
    <property type="protein sequence ID" value="MFD0285878.1"/>
    <property type="molecule type" value="Genomic_DNA"/>
</dbReference>
<feature type="region of interest" description="Disordered" evidence="1">
    <location>
        <begin position="23"/>
        <end position="42"/>
    </location>
</feature>
<dbReference type="Proteomes" id="UP001596957">
    <property type="component" value="Unassembled WGS sequence"/>
</dbReference>
<reference evidence="3" key="1">
    <citation type="journal article" date="2019" name="Int. J. Syst. Evol. Microbiol.">
        <title>The Global Catalogue of Microorganisms (GCM) 10K type strain sequencing project: providing services to taxonomists for standard genome sequencing and annotation.</title>
        <authorList>
            <consortium name="The Broad Institute Genomics Platform"/>
            <consortium name="The Broad Institute Genome Sequencing Center for Infectious Disease"/>
            <person name="Wu L."/>
            <person name="Ma J."/>
        </authorList>
    </citation>
    <scope>NUCLEOTIDE SEQUENCE [LARGE SCALE GENOMIC DNA]</scope>
    <source>
        <strain evidence="3">CGMCC 4.7198</strain>
    </source>
</reference>
<accession>A0ABW2VN55</accession>
<evidence type="ECO:0000256" key="1">
    <source>
        <dbReference type="SAM" id="MobiDB-lite"/>
    </source>
</evidence>